<name>A0AAV9HUR5_9PEZI</name>
<gene>
    <name evidence="1" type="ORF">QBC42DRAFT_345032</name>
</gene>
<reference evidence="1" key="1">
    <citation type="journal article" date="2023" name="Mol. Phylogenet. Evol.">
        <title>Genome-scale phylogeny and comparative genomics of the fungal order Sordariales.</title>
        <authorList>
            <person name="Hensen N."/>
            <person name="Bonometti L."/>
            <person name="Westerberg I."/>
            <person name="Brannstrom I.O."/>
            <person name="Guillou S."/>
            <person name="Cros-Aarteil S."/>
            <person name="Calhoun S."/>
            <person name="Haridas S."/>
            <person name="Kuo A."/>
            <person name="Mondo S."/>
            <person name="Pangilinan J."/>
            <person name="Riley R."/>
            <person name="LaButti K."/>
            <person name="Andreopoulos B."/>
            <person name="Lipzen A."/>
            <person name="Chen C."/>
            <person name="Yan M."/>
            <person name="Daum C."/>
            <person name="Ng V."/>
            <person name="Clum A."/>
            <person name="Steindorff A."/>
            <person name="Ohm R.A."/>
            <person name="Martin F."/>
            <person name="Silar P."/>
            <person name="Natvig D.O."/>
            <person name="Lalanne C."/>
            <person name="Gautier V."/>
            <person name="Ament-Velasquez S.L."/>
            <person name="Kruys A."/>
            <person name="Hutchinson M.I."/>
            <person name="Powell A.J."/>
            <person name="Barry K."/>
            <person name="Miller A.N."/>
            <person name="Grigoriev I.V."/>
            <person name="Debuchy R."/>
            <person name="Gladieux P."/>
            <person name="Hiltunen Thoren M."/>
            <person name="Johannesson H."/>
        </authorList>
    </citation>
    <scope>NUCLEOTIDE SEQUENCE</scope>
    <source>
        <strain evidence="1">PSN324</strain>
    </source>
</reference>
<dbReference type="Proteomes" id="UP001321749">
    <property type="component" value="Unassembled WGS sequence"/>
</dbReference>
<sequence length="381" mass="42046">MWHVRLVHLMSPSPMTIFMSENNWNDYFSQRTVGVDGSSYGQQHQMPGGYDRSSVENRYTYENLTKEHPIIGLAMASAPRFWPAVILDCMYSSVVMDSGSGPDRMLSWVVLVAVEGWLRYRSREKGRLKEVVGGLEMVVWRVEDVLKGSGDVSNGSRCQRKVEIVEETEELEMGVISGLLDLQCCDSVANALPRLVCVLDCITGAYPGSWMKGTARGDNKTLLTFCWLGRLGGVGKELGEECSGKHVLNPSARDGDHVPLSCVMCLGQSQWPPLRATLLSAFRSPSFWQASVPMSRYSSLEASVAWRDMAVDCGWFPPVNHAGKFSAHLLVIRPLKCVLHGTFPTGSFTQLIGLDLYHQTTTLLHLTPSQPAGGVLSLEST</sequence>
<reference evidence="1" key="2">
    <citation type="submission" date="2023-06" db="EMBL/GenBank/DDBJ databases">
        <authorList>
            <consortium name="Lawrence Berkeley National Laboratory"/>
            <person name="Mondo S.J."/>
            <person name="Hensen N."/>
            <person name="Bonometti L."/>
            <person name="Westerberg I."/>
            <person name="Brannstrom I.O."/>
            <person name="Guillou S."/>
            <person name="Cros-Aarteil S."/>
            <person name="Calhoun S."/>
            <person name="Haridas S."/>
            <person name="Kuo A."/>
            <person name="Pangilinan J."/>
            <person name="Riley R."/>
            <person name="Labutti K."/>
            <person name="Andreopoulos B."/>
            <person name="Lipzen A."/>
            <person name="Chen C."/>
            <person name="Yanf M."/>
            <person name="Daum C."/>
            <person name="Ng V."/>
            <person name="Clum A."/>
            <person name="Steindorff A."/>
            <person name="Ohm R."/>
            <person name="Martin F."/>
            <person name="Silar P."/>
            <person name="Natvig D."/>
            <person name="Lalanne C."/>
            <person name="Gautier V."/>
            <person name="Ament-Velasquez S.L."/>
            <person name="Kruys A."/>
            <person name="Hutchinson M.I."/>
            <person name="Powell A.J."/>
            <person name="Barry K."/>
            <person name="Miller A.N."/>
            <person name="Grigoriev I.V."/>
            <person name="Debuchy R."/>
            <person name="Gladieux P."/>
            <person name="Thoren M.H."/>
            <person name="Johannesson H."/>
        </authorList>
    </citation>
    <scope>NUCLEOTIDE SEQUENCE</scope>
    <source>
        <strain evidence="1">PSN324</strain>
    </source>
</reference>
<proteinExistence type="predicted"/>
<organism evidence="1 2">
    <name type="scientific">Cladorrhinum samala</name>
    <dbReference type="NCBI Taxonomy" id="585594"/>
    <lineage>
        <taxon>Eukaryota</taxon>
        <taxon>Fungi</taxon>
        <taxon>Dikarya</taxon>
        <taxon>Ascomycota</taxon>
        <taxon>Pezizomycotina</taxon>
        <taxon>Sordariomycetes</taxon>
        <taxon>Sordariomycetidae</taxon>
        <taxon>Sordariales</taxon>
        <taxon>Podosporaceae</taxon>
        <taxon>Cladorrhinum</taxon>
    </lineage>
</organism>
<dbReference type="EMBL" id="MU864952">
    <property type="protein sequence ID" value="KAK4464108.1"/>
    <property type="molecule type" value="Genomic_DNA"/>
</dbReference>
<evidence type="ECO:0000313" key="1">
    <source>
        <dbReference type="EMBL" id="KAK4464108.1"/>
    </source>
</evidence>
<evidence type="ECO:0000313" key="2">
    <source>
        <dbReference type="Proteomes" id="UP001321749"/>
    </source>
</evidence>
<keyword evidence="2" id="KW-1185">Reference proteome</keyword>
<dbReference type="AlphaFoldDB" id="A0AAV9HUR5"/>
<comment type="caution">
    <text evidence="1">The sequence shown here is derived from an EMBL/GenBank/DDBJ whole genome shotgun (WGS) entry which is preliminary data.</text>
</comment>
<accession>A0AAV9HUR5</accession>
<protein>
    <submittedName>
        <fullName evidence="1">Uncharacterized protein</fullName>
    </submittedName>
</protein>